<dbReference type="EMBL" id="JAGQHS010000378">
    <property type="protein sequence ID" value="MCA9759525.1"/>
    <property type="molecule type" value="Genomic_DNA"/>
</dbReference>
<dbReference type="Pfam" id="PF13860">
    <property type="entry name" value="FlgD_ig"/>
    <property type="match status" value="1"/>
</dbReference>
<dbReference type="NCBIfam" id="TIGR04183">
    <property type="entry name" value="Por_Secre_tail"/>
    <property type="match status" value="1"/>
</dbReference>
<dbReference type="InterPro" id="IPR025965">
    <property type="entry name" value="FlgD/Vpr_Ig-like"/>
</dbReference>
<evidence type="ECO:0000313" key="2">
    <source>
        <dbReference type="EMBL" id="MCA9759525.1"/>
    </source>
</evidence>
<feature type="non-terminal residue" evidence="2">
    <location>
        <position position="1"/>
    </location>
</feature>
<dbReference type="Gene3D" id="2.60.40.4070">
    <property type="match status" value="1"/>
</dbReference>
<dbReference type="Proteomes" id="UP000739538">
    <property type="component" value="Unassembled WGS sequence"/>
</dbReference>
<dbReference type="SUPFAM" id="SSF50974">
    <property type="entry name" value="Nitrous oxide reductase, N-terminal domain"/>
    <property type="match status" value="1"/>
</dbReference>
<dbReference type="InterPro" id="IPR026444">
    <property type="entry name" value="Secre_tail"/>
</dbReference>
<reference evidence="2" key="1">
    <citation type="submission" date="2020-04" db="EMBL/GenBank/DDBJ databases">
        <authorList>
            <person name="Zhang T."/>
        </authorList>
    </citation>
    <scope>NUCLEOTIDE SEQUENCE</scope>
    <source>
        <strain evidence="2">HKST-UBA02</strain>
    </source>
</reference>
<organism evidence="2 3">
    <name type="scientific">Eiseniibacteriota bacterium</name>
    <dbReference type="NCBI Taxonomy" id="2212470"/>
    <lineage>
        <taxon>Bacteria</taxon>
        <taxon>Candidatus Eiseniibacteriota</taxon>
    </lineage>
</organism>
<accession>A0A956NLR6</accession>
<evidence type="ECO:0000259" key="1">
    <source>
        <dbReference type="Pfam" id="PF13860"/>
    </source>
</evidence>
<sequence>YTDGIGETVDAAKGILSFDEGISILGIITDGDLLGGSTDDGQWTASDLVFGIGSDPDAYSDLDRGFEDGGGVGTSEFVGLTGERRISYGLNVTQGVDDFRIIIDYGDSFPDSLGLTWVGVDWEQLGGAQPATGVHVGTEDPTVWGSGDYGEVLSVKDIPLTGNLVPMTLDPPGYRPLNVIYTSRGDAGTGTLDGYETALDLPMPGLFELPPDFGIPICATDASLGSLLLLSQDGHLVSTDPYSFQSWTVMLDDLPGSYVDATGPPSIASLFAVRDTPSTTAVDVIDAATGAIITSFDVPGPDTPVGITDGADGLLYILGEAGTMGISDPTGTTQDQVWLAPPTGIYVDLTGVPGDDRIYLLRDTDGDTFIDVFSTSQQTTTHGFATLTQPTFPAGISDGPDGTLHVLGVGASGPAAYVRLDAMTGAILLEHQFMNFPGPNRSLTNLAALPAAVDETWAGVSAFRHVAWPNPFRERVSIGFELPNPTQVDVAIYDARGRRVRGLRRGEGAAGWNTLSWEGRDDRGRVVPSGVYFYRVVAGDEVVGGKIQRR</sequence>
<name>A0A956NLR6_UNCEI</name>
<gene>
    <name evidence="2" type="ORF">KDA27_27265</name>
</gene>
<reference evidence="2" key="2">
    <citation type="journal article" date="2021" name="Microbiome">
        <title>Successional dynamics and alternative stable states in a saline activated sludge microbial community over 9 years.</title>
        <authorList>
            <person name="Wang Y."/>
            <person name="Ye J."/>
            <person name="Ju F."/>
            <person name="Liu L."/>
            <person name="Boyd J.A."/>
            <person name="Deng Y."/>
            <person name="Parks D.H."/>
            <person name="Jiang X."/>
            <person name="Yin X."/>
            <person name="Woodcroft B.J."/>
            <person name="Tyson G.W."/>
            <person name="Hugenholtz P."/>
            <person name="Polz M.F."/>
            <person name="Zhang T."/>
        </authorList>
    </citation>
    <scope>NUCLEOTIDE SEQUENCE</scope>
    <source>
        <strain evidence="2">HKST-UBA02</strain>
    </source>
</reference>
<evidence type="ECO:0000313" key="3">
    <source>
        <dbReference type="Proteomes" id="UP000739538"/>
    </source>
</evidence>
<protein>
    <submittedName>
        <fullName evidence="2">T9SS type A sorting domain-containing protein</fullName>
    </submittedName>
</protein>
<dbReference type="InterPro" id="IPR011045">
    <property type="entry name" value="N2O_reductase_N"/>
</dbReference>
<proteinExistence type="predicted"/>
<dbReference type="AlphaFoldDB" id="A0A956NLR6"/>
<comment type="caution">
    <text evidence="2">The sequence shown here is derived from an EMBL/GenBank/DDBJ whole genome shotgun (WGS) entry which is preliminary data.</text>
</comment>
<feature type="domain" description="FlgD/Vpr Ig-like" evidence="1">
    <location>
        <begin position="475"/>
        <end position="538"/>
    </location>
</feature>